<keyword evidence="9" id="KW-1185">Reference proteome</keyword>
<dbReference type="Pfam" id="PF04182">
    <property type="entry name" value="B-block_TFIIIC"/>
    <property type="match status" value="1"/>
</dbReference>
<dbReference type="GO" id="GO:0003677">
    <property type="term" value="F:DNA binding"/>
    <property type="evidence" value="ECO:0007669"/>
    <property type="project" value="UniProtKB-KW"/>
</dbReference>
<dbReference type="Proteomes" id="UP000009022">
    <property type="component" value="Unassembled WGS sequence"/>
</dbReference>
<dbReference type="PANTHER" id="PTHR15180:SF1">
    <property type="entry name" value="GENERAL TRANSCRIPTION FACTOR 3C POLYPEPTIDE 1"/>
    <property type="match status" value="1"/>
</dbReference>
<dbReference type="OrthoDB" id="68020at2759"/>
<feature type="domain" description="B-block binding subunit of TFIIIC" evidence="6">
    <location>
        <begin position="207"/>
        <end position="281"/>
    </location>
</feature>
<evidence type="ECO:0000256" key="5">
    <source>
        <dbReference type="ARBA" id="ARBA00023242"/>
    </source>
</evidence>
<sequence length="361" mass="41902">MYSDDRGDDRNFAHYEESDFHCCCCLEDAMQAIAAIIDEIALEGLEGITLPILWMRIDQRQPKIDLTLDDAAKEYIWQKLASLPCGIIDYFIVPHARTYSTLDDNLNQCSTNQCLMDKESSWHRENDPYPYNLISDETNGIRGSCRDYYTRDKITSIIRNENNTANTSFQEATAMWDDKLVLVANQQVRDRALFGTGNNPSFFNLTADQFCLLERIGRARWRGETQRILAKYFLKLDFKNIFRKLKFLWRLKLITHQTSHVKLKSSSVIRSNLLLLSRFHTLQQHNTRESNKGLARTTYRKVCQALIADGFIDIISNKRKSTPQSYIRLLKSYQCSVESDSNASTEDDSDNDIYSLFEKKM</sequence>
<dbReference type="eggNOG" id="KOG4560">
    <property type="taxonomic scope" value="Eukaryota"/>
</dbReference>
<reference evidence="8 9" key="1">
    <citation type="journal article" date="2008" name="Nature">
        <title>The Trichoplax genome and the nature of placozoans.</title>
        <authorList>
            <person name="Srivastava M."/>
            <person name="Begovic E."/>
            <person name="Chapman J."/>
            <person name="Putnam N.H."/>
            <person name="Hellsten U."/>
            <person name="Kawashima T."/>
            <person name="Kuo A."/>
            <person name="Mitros T."/>
            <person name="Salamov A."/>
            <person name="Carpenter M.L."/>
            <person name="Signorovitch A.Y."/>
            <person name="Moreno M.A."/>
            <person name="Kamm K."/>
            <person name="Grimwood J."/>
            <person name="Schmutz J."/>
            <person name="Shapiro H."/>
            <person name="Grigoriev I.V."/>
            <person name="Buss L.W."/>
            <person name="Schierwater B."/>
            <person name="Dellaporta S.L."/>
            <person name="Rokhsar D.S."/>
        </authorList>
    </citation>
    <scope>NUCLEOTIDE SEQUENCE [LARGE SCALE GENOMIC DNA]</scope>
    <source>
        <strain evidence="8 9">Grell-BS-1999</strain>
    </source>
</reference>
<dbReference type="EMBL" id="DS985277">
    <property type="protein sequence ID" value="EDV19286.1"/>
    <property type="molecule type" value="Genomic_DNA"/>
</dbReference>
<dbReference type="GO" id="GO:0006384">
    <property type="term" value="P:transcription initiation at RNA polymerase III promoter"/>
    <property type="evidence" value="ECO:0007669"/>
    <property type="project" value="InterPro"/>
</dbReference>
<dbReference type="GO" id="GO:0000127">
    <property type="term" value="C:transcription factor TFIIIC complex"/>
    <property type="evidence" value="ECO:0007669"/>
    <property type="project" value="InterPro"/>
</dbReference>
<keyword evidence="3" id="KW-0238">DNA-binding</keyword>
<dbReference type="AlphaFoldDB" id="B3SDB0"/>
<dbReference type="GO" id="GO:0005634">
    <property type="term" value="C:nucleus"/>
    <property type="evidence" value="ECO:0007669"/>
    <property type="project" value="UniProtKB-SubCell"/>
</dbReference>
<evidence type="ECO:0000313" key="8">
    <source>
        <dbReference type="EMBL" id="EDV19286.1"/>
    </source>
</evidence>
<keyword evidence="5" id="KW-0539">Nucleus</keyword>
<dbReference type="RefSeq" id="XP_002118210.1">
    <property type="nucleotide sequence ID" value="XM_002118174.1"/>
</dbReference>
<dbReference type="KEGG" id="tad:TRIADDRAFT_62268"/>
<evidence type="ECO:0000256" key="1">
    <source>
        <dbReference type="ARBA" id="ARBA00004123"/>
    </source>
</evidence>
<accession>B3SDB0</accession>
<dbReference type="InParanoid" id="B3SDB0"/>
<dbReference type="InterPro" id="IPR044210">
    <property type="entry name" value="Tfc3-like"/>
</dbReference>
<evidence type="ECO:0000256" key="4">
    <source>
        <dbReference type="ARBA" id="ARBA00023163"/>
    </source>
</evidence>
<dbReference type="CTD" id="6759450"/>
<dbReference type="GeneID" id="6759450"/>
<evidence type="ECO:0000313" key="9">
    <source>
        <dbReference type="Proteomes" id="UP000009022"/>
    </source>
</evidence>
<dbReference type="InterPro" id="IPR007309">
    <property type="entry name" value="TFIIIC_Bblock-bd"/>
</dbReference>
<proteinExistence type="predicted"/>
<dbReference type="Pfam" id="PF23704">
    <property type="entry name" value="WHD_GTF3C1_N"/>
    <property type="match status" value="1"/>
</dbReference>
<gene>
    <name evidence="8" type="ORF">TRIADDRAFT_62268</name>
</gene>
<evidence type="ECO:0000259" key="7">
    <source>
        <dbReference type="Pfam" id="PF23704"/>
    </source>
</evidence>
<organism evidence="8 9">
    <name type="scientific">Trichoplax adhaerens</name>
    <name type="common">Trichoplax reptans</name>
    <dbReference type="NCBI Taxonomy" id="10228"/>
    <lineage>
        <taxon>Eukaryota</taxon>
        <taxon>Metazoa</taxon>
        <taxon>Placozoa</taxon>
        <taxon>Uniplacotomia</taxon>
        <taxon>Trichoplacea</taxon>
        <taxon>Trichoplacidae</taxon>
        <taxon>Trichoplax</taxon>
    </lineage>
</organism>
<dbReference type="STRING" id="10228.B3SDB0"/>
<dbReference type="InterPro" id="IPR056428">
    <property type="entry name" value="WH_GTF3C1"/>
</dbReference>
<evidence type="ECO:0000259" key="6">
    <source>
        <dbReference type="Pfam" id="PF04182"/>
    </source>
</evidence>
<keyword evidence="4" id="KW-0804">Transcription</keyword>
<comment type="subcellular location">
    <subcellularLocation>
        <location evidence="1">Nucleus</location>
    </subcellularLocation>
</comment>
<dbReference type="PANTHER" id="PTHR15180">
    <property type="entry name" value="GENERAL TRANSCRIPTION FACTOR 3C POLYPEPTIDE 1"/>
    <property type="match status" value="1"/>
</dbReference>
<dbReference type="HOGENOM" id="CLU_767987_0_0_1"/>
<protein>
    <submittedName>
        <fullName evidence="8">Uncharacterized protein</fullName>
    </submittedName>
</protein>
<keyword evidence="2" id="KW-0597">Phosphoprotein</keyword>
<evidence type="ECO:0000256" key="3">
    <source>
        <dbReference type="ARBA" id="ARBA00023125"/>
    </source>
</evidence>
<feature type="domain" description="General transcription factor 3C polypeptide 1 winged-helix" evidence="7">
    <location>
        <begin position="33"/>
        <end position="86"/>
    </location>
</feature>
<name>B3SDB0_TRIAD</name>
<evidence type="ECO:0000256" key="2">
    <source>
        <dbReference type="ARBA" id="ARBA00022553"/>
    </source>
</evidence>